<dbReference type="Proteomes" id="UP000283063">
    <property type="component" value="Plasmid pW43A"/>
</dbReference>
<dbReference type="AlphaFoldDB" id="A0A3T0N9D2"/>
<gene>
    <name evidence="1" type="ORF">EBB79_22000</name>
</gene>
<dbReference type="InterPro" id="IPR010344">
    <property type="entry name" value="YbjH"/>
</dbReference>
<proteinExistence type="predicted"/>
<dbReference type="KEGG" id="sedi:EBB79_22000"/>
<protein>
    <submittedName>
        <fullName evidence="1">YjbH domain-containing protein</fullName>
    </submittedName>
</protein>
<name>A0A3T0N9D2_9RHOB</name>
<accession>A0A3T0N9D2</accession>
<organism evidence="1 2">
    <name type="scientific">Parasedimentitalea marina</name>
    <dbReference type="NCBI Taxonomy" id="2483033"/>
    <lineage>
        <taxon>Bacteria</taxon>
        <taxon>Pseudomonadati</taxon>
        <taxon>Pseudomonadota</taxon>
        <taxon>Alphaproteobacteria</taxon>
        <taxon>Rhodobacterales</taxon>
        <taxon>Paracoccaceae</taxon>
        <taxon>Parasedimentitalea</taxon>
    </lineage>
</organism>
<sequence length="673" mass="74398">MPSAEMQPDGQWNTTVSWFAGQSRYNMTFQALPWLSATFRYNGIQTNGTPIDGFNTYYDRGFDVRARLWREGRWRPAVTVGLQDFAGTGIYASEYIVATKGFDTPALTARGGPGRLKVTAGLGWGRLATHGAIGNIGGVRPGFVAGSSGGELSIDQWFRGDFAPFAGLEWQVDDRWGLKAEYSSDAYVTETGGPDVFERESSLNFGVEYEWTPRTRLGLYYLYGSEIGLSAQFQLNPKYSPTPMMVPAPIPVSPRSNWAPDPSDWSQDWARSEATVLKIRDQLAEALRQDGLILESLDINGTSAEIRFRNTRYRSYMLAVGRAARAASRALLASVETFRLVPVRTGMGLSSTVLRRSDLEALEFAPDSTAAILAVTGFTDARPMSDQALQSGDLYPAFATSISPYSAPAYFDPDRPFRLDVGLDFAASYAPAPGWIFAGAIRQRLAGNVKDGRASNSALPHVRTDQVEYAQFGTTLENLYLARSWKPGENLYARATVGYFESMYGGVSSELLWKPVSSRLALGVEGNYVIQRDFDQRLGFRDYKTFTGHASAYYQLNNGFHAQVDVGRYLAGDYGATFSIDRVFANGWSVGGFFTKTDVSAEDFGEGSFDKGFRFRIPLDWMLGRPSRNAFGTTIRPVQRDGGQRVVVPGRLYGKIRDAHRASLEQQGATFWE</sequence>
<keyword evidence="1" id="KW-0614">Plasmid</keyword>
<dbReference type="RefSeq" id="WP_127751148.1">
    <property type="nucleotide sequence ID" value="NZ_CP033220.1"/>
</dbReference>
<dbReference type="EMBL" id="CP033220">
    <property type="protein sequence ID" value="AZV80636.1"/>
    <property type="molecule type" value="Genomic_DNA"/>
</dbReference>
<dbReference type="OrthoDB" id="19542at2"/>
<evidence type="ECO:0000313" key="2">
    <source>
        <dbReference type="Proteomes" id="UP000283063"/>
    </source>
</evidence>
<evidence type="ECO:0000313" key="1">
    <source>
        <dbReference type="EMBL" id="AZV80636.1"/>
    </source>
</evidence>
<keyword evidence="2" id="KW-1185">Reference proteome</keyword>
<reference evidence="1 2" key="1">
    <citation type="submission" date="2018-10" db="EMBL/GenBank/DDBJ databases">
        <title>Parasedimentitalea marina sp. nov., a psychrophilic bacterium isolated from deep seawater of the New Britain Trench.</title>
        <authorList>
            <person name="Cao J."/>
        </authorList>
    </citation>
    <scope>NUCLEOTIDE SEQUENCE [LARGE SCALE GENOMIC DNA]</scope>
    <source>
        <strain evidence="1 2">W43</strain>
        <plasmid evidence="1 2">pW43A</plasmid>
    </source>
</reference>
<dbReference type="Pfam" id="PF06082">
    <property type="entry name" value="YjbH"/>
    <property type="match status" value="1"/>
</dbReference>
<geneLocation type="plasmid" evidence="1 2">
    <name>pW43A</name>
</geneLocation>